<name>A0A7J6N9H9_PEROL</name>
<reference evidence="2 3" key="1">
    <citation type="submission" date="2020-04" db="EMBL/GenBank/DDBJ databases">
        <title>Perkinsus olseni comparative genomics.</title>
        <authorList>
            <person name="Bogema D.R."/>
        </authorList>
    </citation>
    <scope>NUCLEOTIDE SEQUENCE [LARGE SCALE GENOMIC DNA]</scope>
    <source>
        <strain evidence="2">00978-12</strain>
    </source>
</reference>
<protein>
    <submittedName>
        <fullName evidence="2">Uncharacterized protein</fullName>
    </submittedName>
</protein>
<gene>
    <name evidence="2" type="ORF">FOZ60_013269</name>
</gene>
<evidence type="ECO:0000256" key="1">
    <source>
        <dbReference type="SAM" id="Coils"/>
    </source>
</evidence>
<dbReference type="AlphaFoldDB" id="A0A7J6N9H9"/>
<evidence type="ECO:0000313" key="2">
    <source>
        <dbReference type="EMBL" id="KAF4680558.1"/>
    </source>
</evidence>
<sequence>MLRMKNKVEAPATERLLRLFEENSGLPGVIVDKLEEDRLEELSSDDAHARIAFLQSTLTRFAEERSLSLFGKGELERKDLKRQKSWLQEQLQLAENSRNIVRMPTIYIPALAIWGWLFDRLGQSWPTGTRTSKQLTTVVRPLQKHQFEGALLIPSFPTISIAARREGLREKIVKAEEAIIQLERLCQQDLEDILRDRRPHLAIIQSSDGGTAEASFSAMAPSRSDSRYASLYQNVTARSSFTSMLSFCGETGGGC</sequence>
<keyword evidence="1" id="KW-0175">Coiled coil</keyword>
<dbReference type="EMBL" id="JABANP010000596">
    <property type="protein sequence ID" value="KAF4680558.1"/>
    <property type="molecule type" value="Genomic_DNA"/>
</dbReference>
<dbReference type="OrthoDB" id="10436617at2759"/>
<dbReference type="Proteomes" id="UP000541610">
    <property type="component" value="Unassembled WGS sequence"/>
</dbReference>
<feature type="coiled-coil region" evidence="1">
    <location>
        <begin position="165"/>
        <end position="192"/>
    </location>
</feature>
<comment type="caution">
    <text evidence="2">The sequence shown here is derived from an EMBL/GenBank/DDBJ whole genome shotgun (WGS) entry which is preliminary data.</text>
</comment>
<proteinExistence type="predicted"/>
<evidence type="ECO:0000313" key="3">
    <source>
        <dbReference type="Proteomes" id="UP000541610"/>
    </source>
</evidence>
<organism evidence="2 3">
    <name type="scientific">Perkinsus olseni</name>
    <name type="common">Perkinsus atlanticus</name>
    <dbReference type="NCBI Taxonomy" id="32597"/>
    <lineage>
        <taxon>Eukaryota</taxon>
        <taxon>Sar</taxon>
        <taxon>Alveolata</taxon>
        <taxon>Perkinsozoa</taxon>
        <taxon>Perkinsea</taxon>
        <taxon>Perkinsida</taxon>
        <taxon>Perkinsidae</taxon>
        <taxon>Perkinsus</taxon>
    </lineage>
</organism>
<accession>A0A7J6N9H9</accession>